<protein>
    <submittedName>
        <fullName evidence="2">Erythrocyte membrane protein</fullName>
    </submittedName>
</protein>
<gene>
    <name evidence="2" type="primary">var</name>
</gene>
<feature type="region of interest" description="Disordered" evidence="1">
    <location>
        <begin position="80"/>
        <end position="132"/>
    </location>
</feature>
<feature type="non-terminal residue" evidence="2">
    <location>
        <position position="1"/>
    </location>
</feature>
<name>A7RCT7_PLAFA</name>
<feature type="region of interest" description="Disordered" evidence="1">
    <location>
        <begin position="1"/>
        <end position="23"/>
    </location>
</feature>
<evidence type="ECO:0000313" key="2">
    <source>
        <dbReference type="EMBL" id="ABU42151.1"/>
    </source>
</evidence>
<accession>A7RCT7</accession>
<proteinExistence type="evidence at transcript level"/>
<feature type="compositionally biased region" description="Polar residues" evidence="1">
    <location>
        <begin position="10"/>
        <end position="21"/>
    </location>
</feature>
<dbReference type="EMBL" id="DQ519133">
    <property type="protein sequence ID" value="ABU42151.1"/>
    <property type="molecule type" value="mRNA"/>
</dbReference>
<evidence type="ECO:0000256" key="1">
    <source>
        <dbReference type="SAM" id="MobiDB-lite"/>
    </source>
</evidence>
<organism evidence="2">
    <name type="scientific">Plasmodium falciparum</name>
    <name type="common">malaria parasite P. falciparum</name>
    <dbReference type="NCBI Taxonomy" id="5833"/>
    <lineage>
        <taxon>Eukaryota</taxon>
        <taxon>Sar</taxon>
        <taxon>Alveolata</taxon>
        <taxon>Apicomplexa</taxon>
        <taxon>Aconoidasida</taxon>
        <taxon>Haemosporida</taxon>
        <taxon>Plasmodiidae</taxon>
        <taxon>Plasmodium</taxon>
        <taxon>Plasmodium (Laverania)</taxon>
    </lineage>
</organism>
<reference evidence="2" key="1">
    <citation type="journal article" date="2007" name="Mol. Microbiol.">
        <title>Differential var gene expression in the organs of patients dying of falciparum malaria.</title>
        <authorList>
            <person name="Montgomery J."/>
            <person name="Mphande F.A."/>
            <person name="Berriman M."/>
            <person name="Pain A."/>
            <person name="Rogerson S.J."/>
            <person name="Taylor T.E."/>
            <person name="Molyneux M.E."/>
            <person name="Craig A."/>
        </authorList>
    </citation>
    <scope>NUCLEOTIDE SEQUENCE</scope>
</reference>
<feature type="non-terminal residue" evidence="2">
    <location>
        <position position="161"/>
    </location>
</feature>
<dbReference type="AlphaFoldDB" id="A7RCT7"/>
<sequence>ARSFCGYRSSAHSSNHPTTRNGAHAPFLLQSIPRTTNLFPGMAHMPHSFFGPFLEPRYGAHAPFLLRPIPRTTVRSACPIPSSAHSSNHLLPIPRTTVRRTRPPRLRSSVHSSNRVQPRARPRNGAHAPFLLRPIPRTNAAVRTKRAKIPIKLPHISIMSP</sequence>